<dbReference type="FunFam" id="1.20.1160.20:FF:000002">
    <property type="entry name" value="Whirlin a"/>
    <property type="match status" value="1"/>
</dbReference>
<dbReference type="GO" id="GO:0007605">
    <property type="term" value="P:sensory perception of sound"/>
    <property type="evidence" value="ECO:0007669"/>
    <property type="project" value="UniProtKB-KW"/>
</dbReference>
<dbReference type="FunFam" id="2.30.42.10:FF:000079">
    <property type="entry name" value="Whirlin a"/>
    <property type="match status" value="1"/>
</dbReference>
<comment type="subcellular location">
    <subcellularLocation>
        <location evidence="2">Cell projection</location>
        <location evidence="2">Growth cone</location>
    </subcellularLocation>
    <subcellularLocation>
        <location evidence="3">Cell projection</location>
        <location evidence="3">Stereocilium</location>
    </subcellularLocation>
    <subcellularLocation>
        <location evidence="1">Cytoplasm</location>
    </subcellularLocation>
    <subcellularLocation>
        <location evidence="10">Synapse</location>
    </subcellularLocation>
</comment>
<dbReference type="FunFam" id="1.20.1160.20:FF:000003">
    <property type="entry name" value="Whirlin a"/>
    <property type="match status" value="1"/>
</dbReference>
<feature type="compositionally biased region" description="Pro residues" evidence="14">
    <location>
        <begin position="626"/>
        <end position="640"/>
    </location>
</feature>
<dbReference type="GO" id="GO:0002142">
    <property type="term" value="C:stereocilia ankle link complex"/>
    <property type="evidence" value="ECO:0007669"/>
    <property type="project" value="TreeGrafter"/>
</dbReference>
<dbReference type="Gene3D" id="2.30.42.10">
    <property type="match status" value="3"/>
</dbReference>
<dbReference type="PANTHER" id="PTHR23116">
    <property type="entry name" value="PDZ DOMAIN CONTAINING WHIRLIN AND HARMONIN-RELATED"/>
    <property type="match status" value="1"/>
</dbReference>
<feature type="domain" description="PDZ" evidence="15">
    <location>
        <begin position="259"/>
        <end position="329"/>
    </location>
</feature>
<keyword evidence="9" id="KW-0966">Cell projection</keyword>
<protein>
    <recommendedName>
        <fullName evidence="13">Whirlin</fullName>
    </recommendedName>
</protein>
<evidence type="ECO:0000256" key="11">
    <source>
        <dbReference type="ARBA" id="ARBA00053543"/>
    </source>
</evidence>
<evidence type="ECO:0000256" key="8">
    <source>
        <dbReference type="ARBA" id="ARBA00023018"/>
    </source>
</evidence>
<dbReference type="InterPro" id="IPR036034">
    <property type="entry name" value="PDZ_sf"/>
</dbReference>
<feature type="compositionally biased region" description="Polar residues" evidence="14">
    <location>
        <begin position="599"/>
        <end position="610"/>
    </location>
</feature>
<proteinExistence type="predicted"/>
<dbReference type="STRING" id="8081.ENSPREP00000031133"/>
<dbReference type="GO" id="GO:0005929">
    <property type="term" value="C:cilium"/>
    <property type="evidence" value="ECO:0007669"/>
    <property type="project" value="TreeGrafter"/>
</dbReference>
<evidence type="ECO:0000313" key="16">
    <source>
        <dbReference type="Ensembl" id="ENSPREP00000031133.1"/>
    </source>
</evidence>
<dbReference type="PANTHER" id="PTHR23116:SF37">
    <property type="entry name" value="WHIRLIN"/>
    <property type="match status" value="1"/>
</dbReference>
<comment type="subunit">
    <text evidence="12">Forms homooligomers. Interacts (via C-terminal PDZ domain) with MYO15A; this interaction is necessary for localization of WHRN to stereocilia tips. Interacts (via C-terminal PDZ domain) with MPP1/p55. Interacts with LRRC4C/NGL1. Interacts with MYO7A. Interacts with RPGR. Interacts with EPS8. Interacts with CASK. Interacts with CIB2. Component of USH2 complex, composed of ADGRV1, PDZD7, USH2A and WHRN. Interacts (via PDZ domains) with PDZD7; the interaction is direct. Interacts (via N-terminal PDZ domain) with USH2A (via cytoplasmic region). Interacts with ADGRV1/MASS1 (via cytoplasmic region).</text>
</comment>
<feature type="domain" description="PDZ" evidence="15">
    <location>
        <begin position="120"/>
        <end position="191"/>
    </location>
</feature>
<dbReference type="GO" id="GO:0005886">
    <property type="term" value="C:plasma membrane"/>
    <property type="evidence" value="ECO:0007669"/>
    <property type="project" value="TreeGrafter"/>
</dbReference>
<feature type="compositionally biased region" description="Polar residues" evidence="14">
    <location>
        <begin position="672"/>
        <end position="683"/>
    </location>
</feature>
<dbReference type="OMA" id="TMVNQTR"/>
<evidence type="ECO:0000259" key="15">
    <source>
        <dbReference type="PROSITE" id="PS50106"/>
    </source>
</evidence>
<dbReference type="InterPro" id="IPR051844">
    <property type="entry name" value="USH2_Complex_Protein"/>
</dbReference>
<dbReference type="GeneTree" id="ENSGT00950000183002"/>
<dbReference type="Gene3D" id="1.20.1160.20">
    <property type="match status" value="2"/>
</dbReference>
<evidence type="ECO:0000256" key="4">
    <source>
        <dbReference type="ARBA" id="ARBA00022490"/>
    </source>
</evidence>
<evidence type="ECO:0000313" key="17">
    <source>
        <dbReference type="Proteomes" id="UP000242638"/>
    </source>
</evidence>
<dbReference type="CDD" id="cd07357">
    <property type="entry name" value="HN_L-whirlin_R2_like"/>
    <property type="match status" value="1"/>
</dbReference>
<dbReference type="InterPro" id="IPR001478">
    <property type="entry name" value="PDZ"/>
</dbReference>
<dbReference type="FunFam" id="2.30.42.10:FF:000111">
    <property type="entry name" value="Whirlin a"/>
    <property type="match status" value="1"/>
</dbReference>
<evidence type="ECO:0000256" key="1">
    <source>
        <dbReference type="ARBA" id="ARBA00004496"/>
    </source>
</evidence>
<evidence type="ECO:0000256" key="7">
    <source>
        <dbReference type="ARBA" id="ARBA00022740"/>
    </source>
</evidence>
<dbReference type="CDD" id="cd07356">
    <property type="entry name" value="HN_L-whirlin_R1_like"/>
    <property type="match status" value="1"/>
</dbReference>
<feature type="domain" description="PDZ" evidence="15">
    <location>
        <begin position="737"/>
        <end position="808"/>
    </location>
</feature>
<evidence type="ECO:0000256" key="5">
    <source>
        <dbReference type="ARBA" id="ARBA00022553"/>
    </source>
</evidence>
<dbReference type="AlphaFoldDB" id="A0A3P9QBE0"/>
<evidence type="ECO:0000256" key="13">
    <source>
        <dbReference type="ARBA" id="ARBA00074537"/>
    </source>
</evidence>
<feature type="region of interest" description="Disordered" evidence="14">
    <location>
        <begin position="655"/>
        <end position="683"/>
    </location>
</feature>
<sequence length="828" mass="89871">MSSTDLERMSLSSSANSVASSARTLSANVRKLHNALNLLLSDLEREQFIHCLNVYHSKRNVYDLVQTLNVILNAPSKRQLLPMLRLVIPRSDQLLFEQYTSEGLYLNTSSDGTPPGELRQVTMKRHKSNEGLGFSIRGGSEHGVGIYVSLVEPGSLAEKQGLRIGDQIMKVNDKVFEKVTHAEAVKVLKGSKKLNLSVRSVGRIPGGYVTNHVYTWVDPQGRSVSPPPDLPEHRSATLRRTDSQRRSNMQLLQEGDEKKVNLVLDDGRSLGLMIRGGAEYALGIYITGVDKGSAAECGGLKVGDQILEVNGHNFLSIPHDEAVRVLKSSRHLMMTVKDVGRLPHARTVVGETKWIASSQIAESSANSSVPGFYKGVAGSQVTLSSLVNQSRAMLEEQARHLLTEAERQTMSYYVEEYRDGHIGIEPLVMALFELLNTHAKFSLLSEVRGLVTPQDLERFDGLVLRREIQALKARQGTAGAASAQPDCLSMVSFPDTLTSSSASFLTSTTLSSARVGQLYQADDVQSATAESPPSFKPPPPPGSQRRPGRRDALSKCPSSESSQSGLYFTAPSSSSAPRRDASRDYAAIKKKVPKKEKITSAQLASVSQHNIGPFPRVQSPNRGPKPAAPSPSPPPPPPLPQQFVTVEVHRPNAEPDVNEVRPLPQARGGALSQLSDSGQTLSEDSGVDIAESAHTSFLLKEQTANIILLNDALKCLIKSSPLCFLPQPGLLEPTSTLVRVPKSASTLGIAIEGGANTRQPLPRIVTIQRGGSAHNCGQLKVGQIILEVNGVSLRGREHRDAARLIAEAFKTKERDYVDFLVTEFNVAL</sequence>
<dbReference type="SUPFAM" id="SSF50156">
    <property type="entry name" value="PDZ domain-like"/>
    <property type="match status" value="3"/>
</dbReference>
<dbReference type="GO" id="GO:0001917">
    <property type="term" value="C:photoreceptor inner segment"/>
    <property type="evidence" value="ECO:0007669"/>
    <property type="project" value="TreeGrafter"/>
</dbReference>
<organism evidence="16 17">
    <name type="scientific">Poecilia reticulata</name>
    <name type="common">Guppy</name>
    <name type="synonym">Acanthophacelus reticulatus</name>
    <dbReference type="NCBI Taxonomy" id="8081"/>
    <lineage>
        <taxon>Eukaryota</taxon>
        <taxon>Metazoa</taxon>
        <taxon>Chordata</taxon>
        <taxon>Craniata</taxon>
        <taxon>Vertebrata</taxon>
        <taxon>Euteleostomi</taxon>
        <taxon>Actinopterygii</taxon>
        <taxon>Neopterygii</taxon>
        <taxon>Teleostei</taxon>
        <taxon>Neoteleostei</taxon>
        <taxon>Acanthomorphata</taxon>
        <taxon>Ovalentaria</taxon>
        <taxon>Atherinomorphae</taxon>
        <taxon>Cyprinodontiformes</taxon>
        <taxon>Poeciliidae</taxon>
        <taxon>Poeciliinae</taxon>
        <taxon>Poecilia</taxon>
    </lineage>
</organism>
<feature type="compositionally biased region" description="Basic and acidic residues" evidence="14">
    <location>
        <begin position="230"/>
        <end position="245"/>
    </location>
</feature>
<dbReference type="Pfam" id="PF00595">
    <property type="entry name" value="PDZ"/>
    <property type="match status" value="3"/>
</dbReference>
<dbReference type="InterPro" id="IPR033028">
    <property type="entry name" value="Whirlin_HN-like_dom2"/>
</dbReference>
<feature type="compositionally biased region" description="Basic and acidic residues" evidence="14">
    <location>
        <begin position="577"/>
        <end position="587"/>
    </location>
</feature>
<dbReference type="GO" id="GO:0045202">
    <property type="term" value="C:synapse"/>
    <property type="evidence" value="ECO:0007669"/>
    <property type="project" value="UniProtKB-SubCell"/>
</dbReference>
<dbReference type="PROSITE" id="PS50106">
    <property type="entry name" value="PDZ"/>
    <property type="match status" value="3"/>
</dbReference>
<accession>A0A3P9QBE0</accession>
<keyword evidence="7" id="KW-1009">Hearing</keyword>
<reference evidence="17" key="1">
    <citation type="submission" date="2013-11" db="EMBL/GenBank/DDBJ databases">
        <title>The genomic landscape of the Guanapo guppy.</title>
        <authorList>
            <person name="Kuenstner A."/>
            <person name="Dreyer C."/>
        </authorList>
    </citation>
    <scope>NUCLEOTIDE SEQUENCE</scope>
    <source>
        <strain evidence="17">Guanapo</strain>
    </source>
</reference>
<comment type="function">
    <text evidence="11">Involved in hearing and vision as member of the USH2 complex. Necessary for elongation and maintenance of inner and outer hair cell stereocilia in the organ of Corti in the inner ear. Involved in the maintenance of the hair bundle ankle region, which connects stereocilia in cochlear hair cells of the inner ear. In retina photoreceptors, required for the maintenance of periciliary membrane complex that seems to play a role in regulating intracellular protein transport.</text>
</comment>
<keyword evidence="4" id="KW-0963">Cytoplasm</keyword>
<evidence type="ECO:0000256" key="14">
    <source>
        <dbReference type="SAM" id="MobiDB-lite"/>
    </source>
</evidence>
<dbReference type="InterPro" id="IPR047056">
    <property type="entry name" value="Whirlin_HN-like_dom1"/>
</dbReference>
<evidence type="ECO:0000256" key="6">
    <source>
        <dbReference type="ARBA" id="ARBA00022737"/>
    </source>
</evidence>
<dbReference type="Bgee" id="ENSPREG00000021084">
    <property type="expression patterns" value="Expressed in head"/>
</dbReference>
<feature type="region of interest" description="Disordered" evidence="14">
    <location>
        <begin position="219"/>
        <end position="245"/>
    </location>
</feature>
<dbReference type="FunFam" id="2.30.42.10:FF:000087">
    <property type="entry name" value="Whirlin a"/>
    <property type="match status" value="1"/>
</dbReference>
<reference evidence="16" key="3">
    <citation type="submission" date="2025-09" db="UniProtKB">
        <authorList>
            <consortium name="Ensembl"/>
        </authorList>
    </citation>
    <scope>IDENTIFICATION</scope>
    <source>
        <strain evidence="16">Guanapo</strain>
    </source>
</reference>
<evidence type="ECO:0000256" key="3">
    <source>
        <dbReference type="ARBA" id="ARBA00004645"/>
    </source>
</evidence>
<feature type="region of interest" description="Disordered" evidence="14">
    <location>
        <begin position="522"/>
        <end position="642"/>
    </location>
</feature>
<dbReference type="Proteomes" id="UP000242638">
    <property type="component" value="Unassembled WGS sequence"/>
</dbReference>
<dbReference type="CDD" id="cd06742">
    <property type="entry name" value="PDZ3_FL-whirlin-like"/>
    <property type="match status" value="1"/>
</dbReference>
<keyword evidence="8" id="KW-0770">Synapse</keyword>
<keyword evidence="6" id="KW-0677">Repeat</keyword>
<dbReference type="CDD" id="cd06741">
    <property type="entry name" value="PDZ2_FL-whirlin"/>
    <property type="match status" value="1"/>
</dbReference>
<dbReference type="GO" id="GO:0005737">
    <property type="term" value="C:cytoplasm"/>
    <property type="evidence" value="ECO:0007669"/>
    <property type="project" value="UniProtKB-SubCell"/>
</dbReference>
<keyword evidence="17" id="KW-1185">Reference proteome</keyword>
<keyword evidence="5" id="KW-0597">Phosphoprotein</keyword>
<dbReference type="SMART" id="SM00228">
    <property type="entry name" value="PDZ"/>
    <property type="match status" value="3"/>
</dbReference>
<feature type="compositionally biased region" description="Polar residues" evidence="14">
    <location>
        <begin position="556"/>
        <end position="566"/>
    </location>
</feature>
<evidence type="ECO:0000256" key="9">
    <source>
        <dbReference type="ARBA" id="ARBA00023273"/>
    </source>
</evidence>
<evidence type="ECO:0000256" key="2">
    <source>
        <dbReference type="ARBA" id="ARBA00004624"/>
    </source>
</evidence>
<evidence type="ECO:0000256" key="10">
    <source>
        <dbReference type="ARBA" id="ARBA00034103"/>
    </source>
</evidence>
<dbReference type="GO" id="GO:0032426">
    <property type="term" value="C:stereocilium tip"/>
    <property type="evidence" value="ECO:0007669"/>
    <property type="project" value="TreeGrafter"/>
</dbReference>
<reference evidence="16" key="2">
    <citation type="submission" date="2025-08" db="UniProtKB">
        <authorList>
            <consortium name="Ensembl"/>
        </authorList>
    </citation>
    <scope>IDENTIFICATION</scope>
    <source>
        <strain evidence="16">Guanapo</strain>
    </source>
</reference>
<name>A0A3P9QBE0_POERE</name>
<dbReference type="GO" id="GO:0030426">
    <property type="term" value="C:growth cone"/>
    <property type="evidence" value="ECO:0007669"/>
    <property type="project" value="UniProtKB-SubCell"/>
</dbReference>
<evidence type="ECO:0000256" key="12">
    <source>
        <dbReference type="ARBA" id="ARBA00065164"/>
    </source>
</evidence>
<dbReference type="CDD" id="cd06740">
    <property type="entry name" value="PDZ1_FL-whirlin"/>
    <property type="match status" value="1"/>
</dbReference>
<dbReference type="GO" id="GO:0060088">
    <property type="term" value="P:auditory receptor cell stereocilium organization"/>
    <property type="evidence" value="ECO:0007669"/>
    <property type="project" value="TreeGrafter"/>
</dbReference>
<dbReference type="Ensembl" id="ENSPRET00000031486.1">
    <property type="protein sequence ID" value="ENSPREP00000031133.1"/>
    <property type="gene ID" value="ENSPREG00000021084.1"/>
</dbReference>